<dbReference type="EMBL" id="JAPQKH010000005">
    <property type="protein sequence ID" value="KAJ5096717.1"/>
    <property type="molecule type" value="Genomic_DNA"/>
</dbReference>
<dbReference type="PANTHER" id="PTHR42978:SF4">
    <property type="entry name" value="METALLO-BETA-LACTAMASE DOMAIN-CONTAINING PROTEIN"/>
    <property type="match status" value="1"/>
</dbReference>
<protein>
    <recommendedName>
        <fullName evidence="7">Metallo-beta-lactamase domain-containing protein</fullName>
    </recommendedName>
</protein>
<proteinExistence type="inferred from homology"/>
<evidence type="ECO:0008006" key="7">
    <source>
        <dbReference type="Google" id="ProtNLM"/>
    </source>
</evidence>
<name>A0A9W9FAN3_9EURO</name>
<organism evidence="5 6">
    <name type="scientific">Penicillium angulare</name>
    <dbReference type="NCBI Taxonomy" id="116970"/>
    <lineage>
        <taxon>Eukaryota</taxon>
        <taxon>Fungi</taxon>
        <taxon>Dikarya</taxon>
        <taxon>Ascomycota</taxon>
        <taxon>Pezizomycotina</taxon>
        <taxon>Eurotiomycetes</taxon>
        <taxon>Eurotiomycetidae</taxon>
        <taxon>Eurotiales</taxon>
        <taxon>Aspergillaceae</taxon>
        <taxon>Penicillium</taxon>
    </lineage>
</organism>
<gene>
    <name evidence="5" type="ORF">N7456_007438</name>
</gene>
<evidence type="ECO:0000313" key="6">
    <source>
        <dbReference type="Proteomes" id="UP001149165"/>
    </source>
</evidence>
<keyword evidence="4" id="KW-0862">Zinc</keyword>
<dbReference type="Gene3D" id="3.60.15.10">
    <property type="entry name" value="Ribonuclease Z/Hydroxyacylglutathione hydrolase-like"/>
    <property type="match status" value="1"/>
</dbReference>
<dbReference type="InterPro" id="IPR051013">
    <property type="entry name" value="MBL_superfamily_lactonases"/>
</dbReference>
<dbReference type="OrthoDB" id="10250730at2759"/>
<dbReference type="PANTHER" id="PTHR42978">
    <property type="entry name" value="QUORUM-QUENCHING LACTONASE YTNP-RELATED-RELATED"/>
    <property type="match status" value="1"/>
</dbReference>
<evidence type="ECO:0000256" key="1">
    <source>
        <dbReference type="ARBA" id="ARBA00007749"/>
    </source>
</evidence>
<evidence type="ECO:0000256" key="4">
    <source>
        <dbReference type="ARBA" id="ARBA00022833"/>
    </source>
</evidence>
<accession>A0A9W9FAN3</accession>
<keyword evidence="6" id="KW-1185">Reference proteome</keyword>
<dbReference type="GO" id="GO:0016787">
    <property type="term" value="F:hydrolase activity"/>
    <property type="evidence" value="ECO:0007669"/>
    <property type="project" value="UniProtKB-KW"/>
</dbReference>
<evidence type="ECO:0000313" key="5">
    <source>
        <dbReference type="EMBL" id="KAJ5096717.1"/>
    </source>
</evidence>
<dbReference type="Proteomes" id="UP001149165">
    <property type="component" value="Unassembled WGS sequence"/>
</dbReference>
<dbReference type="AlphaFoldDB" id="A0A9W9FAN3"/>
<reference evidence="5" key="1">
    <citation type="submission" date="2022-11" db="EMBL/GenBank/DDBJ databases">
        <authorList>
            <person name="Petersen C."/>
        </authorList>
    </citation>
    <scope>NUCLEOTIDE SEQUENCE</scope>
    <source>
        <strain evidence="5">IBT 30069</strain>
    </source>
</reference>
<comment type="similarity">
    <text evidence="1">Belongs to the metallo-beta-lactamase superfamily.</text>
</comment>
<dbReference type="InterPro" id="IPR036866">
    <property type="entry name" value="RibonucZ/Hydroxyglut_hydro"/>
</dbReference>
<sequence length="165" mass="18659">MWDGRIFDPKQGTESWGTLTGPWVKFGAFDEAMDFFGDQSFWIMKSPGHMPGNLSACVRMDGGEWVLLGSDCCHSRSNSELLDGTKEPATLSLPDGSTFSLHADLNTAKETIRRIQTMERDLKVHIALAHDANWMLEEKDKVLLQLLDEQFKSDMRRALPHDQAF</sequence>
<reference evidence="5" key="2">
    <citation type="journal article" date="2023" name="IMA Fungus">
        <title>Comparative genomic study of the Penicillium genus elucidates a diverse pangenome and 15 lateral gene transfer events.</title>
        <authorList>
            <person name="Petersen C."/>
            <person name="Sorensen T."/>
            <person name="Nielsen M.R."/>
            <person name="Sondergaard T.E."/>
            <person name="Sorensen J.L."/>
            <person name="Fitzpatrick D.A."/>
            <person name="Frisvad J.C."/>
            <person name="Nielsen K.L."/>
        </authorList>
    </citation>
    <scope>NUCLEOTIDE SEQUENCE</scope>
    <source>
        <strain evidence="5">IBT 30069</strain>
    </source>
</reference>
<keyword evidence="3" id="KW-0378">Hydrolase</keyword>
<evidence type="ECO:0000256" key="3">
    <source>
        <dbReference type="ARBA" id="ARBA00022801"/>
    </source>
</evidence>
<dbReference type="GO" id="GO:0046872">
    <property type="term" value="F:metal ion binding"/>
    <property type="evidence" value="ECO:0007669"/>
    <property type="project" value="UniProtKB-KW"/>
</dbReference>
<comment type="caution">
    <text evidence="5">The sequence shown here is derived from an EMBL/GenBank/DDBJ whole genome shotgun (WGS) entry which is preliminary data.</text>
</comment>
<dbReference type="SUPFAM" id="SSF56281">
    <property type="entry name" value="Metallo-hydrolase/oxidoreductase"/>
    <property type="match status" value="1"/>
</dbReference>
<keyword evidence="2" id="KW-0479">Metal-binding</keyword>
<evidence type="ECO:0000256" key="2">
    <source>
        <dbReference type="ARBA" id="ARBA00022723"/>
    </source>
</evidence>